<keyword evidence="7" id="KW-0539">Nucleus</keyword>
<evidence type="ECO:0000256" key="7">
    <source>
        <dbReference type="ARBA" id="ARBA00023242"/>
    </source>
</evidence>
<dbReference type="Gene3D" id="3.30.730.10">
    <property type="entry name" value="AP2/ERF domain"/>
    <property type="match status" value="1"/>
</dbReference>
<sequence length="258" mass="28581">MEDTVNVDCEDQTTFSISSAPSSSSSSTTTFFTTSSCSCPSEAKISTEIITLKASKRSVKEGENADDKITSEKVKKRDDGKHPIYRGVRRRSWGKWVSEIREPRKKSRIWLGTFETPEMAARAHDVATIKIKGKSAFLNFPELAHDLPRLASTSPKDIQAAAKAAALIFRNTHEAEDEAELHREEVVGLYSTEATGDSSNSALSPANDPFAGLPDLFLDVGDQTDEFCDFWYTSPWQLPGAEYVDSGFWSTESLWSYS</sequence>
<dbReference type="GO" id="GO:0006952">
    <property type="term" value="P:defense response"/>
    <property type="evidence" value="ECO:0007669"/>
    <property type="project" value="UniProtKB-KW"/>
</dbReference>
<gene>
    <name evidence="11" type="ORF">ILEXP_LOCUS55384</name>
</gene>
<comment type="similarity">
    <text evidence="8">Belongs to the AP2/ERF transcription factor family. ERF subfamily.</text>
</comment>
<dbReference type="CDD" id="cd00018">
    <property type="entry name" value="AP2"/>
    <property type="match status" value="1"/>
</dbReference>
<dbReference type="PROSITE" id="PS51032">
    <property type="entry name" value="AP2_ERF"/>
    <property type="match status" value="1"/>
</dbReference>
<feature type="domain" description="AP2/ERF" evidence="10">
    <location>
        <begin position="84"/>
        <end position="141"/>
    </location>
</feature>
<feature type="region of interest" description="Disordered" evidence="9">
    <location>
        <begin position="1"/>
        <end position="39"/>
    </location>
</feature>
<protein>
    <recommendedName>
        <fullName evidence="10">AP2/ERF domain-containing protein</fullName>
    </recommendedName>
</protein>
<keyword evidence="12" id="KW-1185">Reference proteome</keyword>
<feature type="compositionally biased region" description="Acidic residues" evidence="9">
    <location>
        <begin position="1"/>
        <end position="11"/>
    </location>
</feature>
<dbReference type="PRINTS" id="PR00367">
    <property type="entry name" value="ETHRSPELEMNT"/>
</dbReference>
<keyword evidence="6" id="KW-0804">Transcription</keyword>
<keyword evidence="5" id="KW-0010">Activator</keyword>
<dbReference type="EMBL" id="CAUOFW020009168">
    <property type="protein sequence ID" value="CAK9185024.1"/>
    <property type="molecule type" value="Genomic_DNA"/>
</dbReference>
<dbReference type="PANTHER" id="PTHR31985">
    <property type="entry name" value="ETHYLENE-RESPONSIVE TRANSCRIPTION FACTOR ERF042-RELATED"/>
    <property type="match status" value="1"/>
</dbReference>
<feature type="compositionally biased region" description="Basic and acidic residues" evidence="9">
    <location>
        <begin position="58"/>
        <end position="78"/>
    </location>
</feature>
<dbReference type="SUPFAM" id="SSF54171">
    <property type="entry name" value="DNA-binding domain"/>
    <property type="match status" value="1"/>
</dbReference>
<keyword evidence="4" id="KW-0238">DNA-binding</keyword>
<comment type="caution">
    <text evidence="11">The sequence shown here is derived from an EMBL/GenBank/DDBJ whole genome shotgun (WGS) entry which is preliminary data.</text>
</comment>
<dbReference type="PANTHER" id="PTHR31985:SF130">
    <property type="entry name" value="ETHYLENE-RESPONSIVE TRANSCRIPTION FACTOR ERF034"/>
    <property type="match status" value="1"/>
</dbReference>
<evidence type="ECO:0000256" key="5">
    <source>
        <dbReference type="ARBA" id="ARBA00023159"/>
    </source>
</evidence>
<dbReference type="InterPro" id="IPR036955">
    <property type="entry name" value="AP2/ERF_dom_sf"/>
</dbReference>
<dbReference type="SMART" id="SM00380">
    <property type="entry name" value="AP2"/>
    <property type="match status" value="1"/>
</dbReference>
<evidence type="ECO:0000256" key="6">
    <source>
        <dbReference type="ARBA" id="ARBA00023163"/>
    </source>
</evidence>
<dbReference type="GO" id="GO:0003677">
    <property type="term" value="F:DNA binding"/>
    <property type="evidence" value="ECO:0007669"/>
    <property type="project" value="UniProtKB-KW"/>
</dbReference>
<evidence type="ECO:0000256" key="9">
    <source>
        <dbReference type="SAM" id="MobiDB-lite"/>
    </source>
</evidence>
<evidence type="ECO:0000259" key="10">
    <source>
        <dbReference type="PROSITE" id="PS51032"/>
    </source>
</evidence>
<evidence type="ECO:0000256" key="8">
    <source>
        <dbReference type="ARBA" id="ARBA00024343"/>
    </source>
</evidence>
<dbReference type="AlphaFoldDB" id="A0ABC8UVG4"/>
<dbReference type="Proteomes" id="UP001642360">
    <property type="component" value="Unassembled WGS sequence"/>
</dbReference>
<dbReference type="InterPro" id="IPR001471">
    <property type="entry name" value="AP2/ERF_dom"/>
</dbReference>
<keyword evidence="3" id="KW-0805">Transcription regulation</keyword>
<name>A0ABC8UVG4_9AQUA</name>
<evidence type="ECO:0000313" key="11">
    <source>
        <dbReference type="EMBL" id="CAK9185024.1"/>
    </source>
</evidence>
<evidence type="ECO:0000256" key="1">
    <source>
        <dbReference type="ARBA" id="ARBA00004123"/>
    </source>
</evidence>
<organism evidence="11 12">
    <name type="scientific">Ilex paraguariensis</name>
    <name type="common">yerba mate</name>
    <dbReference type="NCBI Taxonomy" id="185542"/>
    <lineage>
        <taxon>Eukaryota</taxon>
        <taxon>Viridiplantae</taxon>
        <taxon>Streptophyta</taxon>
        <taxon>Embryophyta</taxon>
        <taxon>Tracheophyta</taxon>
        <taxon>Spermatophyta</taxon>
        <taxon>Magnoliopsida</taxon>
        <taxon>eudicotyledons</taxon>
        <taxon>Gunneridae</taxon>
        <taxon>Pentapetalae</taxon>
        <taxon>asterids</taxon>
        <taxon>campanulids</taxon>
        <taxon>Aquifoliales</taxon>
        <taxon>Aquifoliaceae</taxon>
        <taxon>Ilex</taxon>
    </lineage>
</organism>
<evidence type="ECO:0000256" key="4">
    <source>
        <dbReference type="ARBA" id="ARBA00023125"/>
    </source>
</evidence>
<keyword evidence="2" id="KW-0611">Plant defense</keyword>
<feature type="region of interest" description="Disordered" evidence="9">
    <location>
        <begin position="56"/>
        <end position="78"/>
    </location>
</feature>
<evidence type="ECO:0000256" key="2">
    <source>
        <dbReference type="ARBA" id="ARBA00022821"/>
    </source>
</evidence>
<dbReference type="FunFam" id="3.30.730.10:FF:000001">
    <property type="entry name" value="Ethylene-responsive transcription factor 2"/>
    <property type="match status" value="1"/>
</dbReference>
<dbReference type="Pfam" id="PF00847">
    <property type="entry name" value="AP2"/>
    <property type="match status" value="1"/>
</dbReference>
<dbReference type="InterPro" id="IPR016177">
    <property type="entry name" value="DNA-bd_dom_sf"/>
</dbReference>
<accession>A0ABC8UVG4</accession>
<evidence type="ECO:0000313" key="12">
    <source>
        <dbReference type="Proteomes" id="UP001642360"/>
    </source>
</evidence>
<comment type="subcellular location">
    <subcellularLocation>
        <location evidence="1">Nucleus</location>
    </subcellularLocation>
</comment>
<dbReference type="GO" id="GO:0005634">
    <property type="term" value="C:nucleus"/>
    <property type="evidence" value="ECO:0007669"/>
    <property type="project" value="UniProtKB-SubCell"/>
</dbReference>
<dbReference type="InterPro" id="IPR051032">
    <property type="entry name" value="AP2/ERF_TF_ERF_subfamily"/>
</dbReference>
<evidence type="ECO:0000256" key="3">
    <source>
        <dbReference type="ARBA" id="ARBA00023015"/>
    </source>
</evidence>
<feature type="compositionally biased region" description="Low complexity" evidence="9">
    <location>
        <begin position="13"/>
        <end position="39"/>
    </location>
</feature>
<reference evidence="11 12" key="1">
    <citation type="submission" date="2024-02" db="EMBL/GenBank/DDBJ databases">
        <authorList>
            <person name="Vignale AGUSTIN F."/>
            <person name="Sosa J E."/>
            <person name="Modenutti C."/>
        </authorList>
    </citation>
    <scope>NUCLEOTIDE SEQUENCE [LARGE SCALE GENOMIC DNA]</scope>
</reference>
<proteinExistence type="inferred from homology"/>